<evidence type="ECO:0000256" key="1">
    <source>
        <dbReference type="SAM" id="Coils"/>
    </source>
</evidence>
<sequence length="424" mass="47127">VRDGHLSVEGHVEGHLLATGDITVDGNVQGGWIISREGNITVKRILSGTKVVAVLGNVHCIGVEHPQRIFAWQHLQVEEKVFGGRLFAQSITVKGDVASAALFSVGPISVRALVVNPRGETVVCLRDVLTSQDYGRPISDPLMQAWRVQGKHQYVRDSVLQMVRYLQQDKENCVRIMLYYMLGGVERGQTAYLLRGVQYRATFLEKIIGEGERLFANLSAPSASEHMGDPEGENPVADECVKAAQALEAVVNEEPKEFIALDYGFLVQACRLLAAIAKRSASRQETIVDKQVERLTEVLDEWRATLAKADEKIRRLLGEFGFDENTRRKLGGTKEELARLLNETLEEAKAGKDRELARRARTPFIRLMRSNVSRNRKNLDICVRQAGGAHGEVLRIRRDMNADGSIMLGLDTQKPPSVTAARIE</sequence>
<evidence type="ECO:0008006" key="3">
    <source>
        <dbReference type="Google" id="ProtNLM"/>
    </source>
</evidence>
<proteinExistence type="predicted"/>
<reference evidence="2" key="1">
    <citation type="journal article" date="2014" name="Front. Microbiol.">
        <title>High frequency of phylogenetically diverse reductive dehalogenase-homologous genes in deep subseafloor sedimentary metagenomes.</title>
        <authorList>
            <person name="Kawai M."/>
            <person name="Futagami T."/>
            <person name="Toyoda A."/>
            <person name="Takaki Y."/>
            <person name="Nishi S."/>
            <person name="Hori S."/>
            <person name="Arai W."/>
            <person name="Tsubouchi T."/>
            <person name="Morono Y."/>
            <person name="Uchiyama I."/>
            <person name="Ito T."/>
            <person name="Fujiyama A."/>
            <person name="Inagaki F."/>
            <person name="Takami H."/>
        </authorList>
    </citation>
    <scope>NUCLEOTIDE SEQUENCE</scope>
    <source>
        <strain evidence="2">Expedition CK06-06</strain>
    </source>
</reference>
<dbReference type="AlphaFoldDB" id="X0SLI2"/>
<accession>X0SLI2</accession>
<name>X0SLI2_9ZZZZ</name>
<feature type="coiled-coil region" evidence="1">
    <location>
        <begin position="292"/>
        <end position="354"/>
    </location>
</feature>
<feature type="non-terminal residue" evidence="2">
    <location>
        <position position="424"/>
    </location>
</feature>
<dbReference type="EMBL" id="BARS01006003">
    <property type="protein sequence ID" value="GAF81889.1"/>
    <property type="molecule type" value="Genomic_DNA"/>
</dbReference>
<protein>
    <recommendedName>
        <fullName evidence="3">DUF342 domain-containing protein</fullName>
    </recommendedName>
</protein>
<organism evidence="2">
    <name type="scientific">marine sediment metagenome</name>
    <dbReference type="NCBI Taxonomy" id="412755"/>
    <lineage>
        <taxon>unclassified sequences</taxon>
        <taxon>metagenomes</taxon>
        <taxon>ecological metagenomes</taxon>
    </lineage>
</organism>
<keyword evidence="1" id="KW-0175">Coiled coil</keyword>
<comment type="caution">
    <text evidence="2">The sequence shown here is derived from an EMBL/GenBank/DDBJ whole genome shotgun (WGS) entry which is preliminary data.</text>
</comment>
<evidence type="ECO:0000313" key="2">
    <source>
        <dbReference type="EMBL" id="GAF81889.1"/>
    </source>
</evidence>
<gene>
    <name evidence="2" type="ORF">S01H1_11753</name>
</gene>
<feature type="non-terminal residue" evidence="2">
    <location>
        <position position="1"/>
    </location>
</feature>